<dbReference type="Gene3D" id="3.90.470.20">
    <property type="entry name" value="4'-phosphopantetheinyl transferase domain"/>
    <property type="match status" value="2"/>
</dbReference>
<dbReference type="Pfam" id="PF01648">
    <property type="entry name" value="ACPS"/>
    <property type="match status" value="1"/>
</dbReference>
<dbReference type="GO" id="GO:0005829">
    <property type="term" value="C:cytosol"/>
    <property type="evidence" value="ECO:0007669"/>
    <property type="project" value="TreeGrafter"/>
</dbReference>
<evidence type="ECO:0000256" key="5">
    <source>
        <dbReference type="ARBA" id="ARBA00022842"/>
    </source>
</evidence>
<dbReference type="GO" id="GO:0019878">
    <property type="term" value="P:lysine biosynthetic process via aminoadipic acid"/>
    <property type="evidence" value="ECO:0007669"/>
    <property type="project" value="TreeGrafter"/>
</dbReference>
<dbReference type="InterPro" id="IPR037143">
    <property type="entry name" value="4-PPantetheinyl_Trfase_dom_sf"/>
</dbReference>
<feature type="domain" description="4'-phosphopantetheinyl transferase N-terminal" evidence="8">
    <location>
        <begin position="15"/>
        <end position="101"/>
    </location>
</feature>
<keyword evidence="4" id="KW-0479">Metal-binding</keyword>
<sequence length="235" mass="27000">MIAIYALKCPAVMEKESFNRFLQALPEEKRDRVNRFRNPADSYRALLADVLVRSLICEAYEISNDEIEYDYNAYGKPFLKSFPNFCFNVSHSGEWVVCATHDSQVGIDVEQICPIDLDIATHYFAPAEVEDLLAKHPAEQVSYFYDLWTLKESYIKARGMGLSIPLQSFAIRKNLDQSITISQNDSHDAWSFHQYEIDPGYKLSVCATTNQFAAQVVMKDLQDVQQAIFHRKMSM</sequence>
<evidence type="ECO:0000256" key="4">
    <source>
        <dbReference type="ARBA" id="ARBA00022723"/>
    </source>
</evidence>
<dbReference type="RefSeq" id="WP_088907508.1">
    <property type="nucleotide sequence ID" value="NZ_CP018145.1"/>
</dbReference>
<evidence type="ECO:0000256" key="6">
    <source>
        <dbReference type="ARBA" id="ARBA00023194"/>
    </source>
</evidence>
<keyword evidence="5" id="KW-0460">Magnesium</keyword>
<evidence type="ECO:0000256" key="2">
    <source>
        <dbReference type="ARBA" id="ARBA00010990"/>
    </source>
</evidence>
<keyword evidence="6" id="KW-0045">Antibiotic biosynthesis</keyword>
<keyword evidence="3 9" id="KW-0808">Transferase</keyword>
<evidence type="ECO:0000313" key="10">
    <source>
        <dbReference type="Proteomes" id="UP000197781"/>
    </source>
</evidence>
<dbReference type="KEGG" id="bfm:BP422_09195"/>
<dbReference type="GO" id="GO:0006633">
    <property type="term" value="P:fatty acid biosynthetic process"/>
    <property type="evidence" value="ECO:0007669"/>
    <property type="project" value="InterPro"/>
</dbReference>
<accession>A0A220MFE4</accession>
<dbReference type="InterPro" id="IPR050559">
    <property type="entry name" value="P-Pant_transferase_sf"/>
</dbReference>
<proteinExistence type="inferred from homology"/>
<protein>
    <submittedName>
        <fullName evidence="9">4-phosphopantetheinyl transferase</fullName>
    </submittedName>
</protein>
<evidence type="ECO:0000256" key="1">
    <source>
        <dbReference type="ARBA" id="ARBA00001946"/>
    </source>
</evidence>
<dbReference type="NCBIfam" id="TIGR00556">
    <property type="entry name" value="pantethn_trn"/>
    <property type="match status" value="1"/>
</dbReference>
<dbReference type="InterPro" id="IPR055066">
    <property type="entry name" value="AASDHPPT_N"/>
</dbReference>
<dbReference type="EMBL" id="CP018145">
    <property type="protein sequence ID" value="ASJ53713.1"/>
    <property type="molecule type" value="Genomic_DNA"/>
</dbReference>
<dbReference type="GO" id="GO:0000287">
    <property type="term" value="F:magnesium ion binding"/>
    <property type="evidence" value="ECO:0007669"/>
    <property type="project" value="InterPro"/>
</dbReference>
<evidence type="ECO:0000313" key="9">
    <source>
        <dbReference type="EMBL" id="ASJ53713.1"/>
    </source>
</evidence>
<dbReference type="GO" id="GO:0017000">
    <property type="term" value="P:antibiotic biosynthetic process"/>
    <property type="evidence" value="ECO:0007669"/>
    <property type="project" value="UniProtKB-KW"/>
</dbReference>
<reference evidence="9 10" key="1">
    <citation type="submission" date="2016-11" db="EMBL/GenBank/DDBJ databases">
        <authorList>
            <person name="Jaros S."/>
            <person name="Januszkiewicz K."/>
            <person name="Wedrychowicz H."/>
        </authorList>
    </citation>
    <scope>NUCLEOTIDE SEQUENCE [LARGE SCALE GENOMIC DNA]</scope>
    <source>
        <strain evidence="9 10">NF2</strain>
    </source>
</reference>
<dbReference type="GO" id="GO:0008897">
    <property type="term" value="F:holo-[acyl-carrier-protein] synthase activity"/>
    <property type="evidence" value="ECO:0007669"/>
    <property type="project" value="InterPro"/>
</dbReference>
<gene>
    <name evidence="9" type="ORF">BP422_09195</name>
</gene>
<dbReference type="SUPFAM" id="SSF56214">
    <property type="entry name" value="4'-phosphopantetheinyl transferase"/>
    <property type="match status" value="2"/>
</dbReference>
<dbReference type="InterPro" id="IPR008278">
    <property type="entry name" value="4-PPantetheinyl_Trfase_dom"/>
</dbReference>
<comment type="cofactor">
    <cofactor evidence="1">
        <name>Mg(2+)</name>
        <dbReference type="ChEBI" id="CHEBI:18420"/>
    </cofactor>
</comment>
<dbReference type="InterPro" id="IPR004568">
    <property type="entry name" value="Ppantetheine-prot_Trfase_dom"/>
</dbReference>
<dbReference type="PANTHER" id="PTHR12215:SF10">
    <property type="entry name" value="L-AMINOADIPATE-SEMIALDEHYDE DEHYDROGENASE-PHOSPHOPANTETHEINYL TRANSFERASE"/>
    <property type="match status" value="1"/>
</dbReference>
<evidence type="ECO:0000259" key="7">
    <source>
        <dbReference type="Pfam" id="PF01648"/>
    </source>
</evidence>
<organism evidence="9 10">
    <name type="scientific">Brevibacillus formosus</name>
    <dbReference type="NCBI Taxonomy" id="54913"/>
    <lineage>
        <taxon>Bacteria</taxon>
        <taxon>Bacillati</taxon>
        <taxon>Bacillota</taxon>
        <taxon>Bacilli</taxon>
        <taxon>Bacillales</taxon>
        <taxon>Paenibacillaceae</taxon>
        <taxon>Brevibacillus</taxon>
    </lineage>
</organism>
<feature type="domain" description="4'-phosphopantetheinyl transferase" evidence="7">
    <location>
        <begin position="104"/>
        <end position="206"/>
    </location>
</feature>
<dbReference type="AlphaFoldDB" id="A0A220MFE4"/>
<name>A0A220MFE4_9BACL</name>
<evidence type="ECO:0000259" key="8">
    <source>
        <dbReference type="Pfam" id="PF22624"/>
    </source>
</evidence>
<dbReference type="Proteomes" id="UP000197781">
    <property type="component" value="Chromosome"/>
</dbReference>
<evidence type="ECO:0000256" key="3">
    <source>
        <dbReference type="ARBA" id="ARBA00022679"/>
    </source>
</evidence>
<dbReference type="PANTHER" id="PTHR12215">
    <property type="entry name" value="PHOSPHOPANTETHEINE TRANSFERASE"/>
    <property type="match status" value="1"/>
</dbReference>
<comment type="similarity">
    <text evidence="2">Belongs to the P-Pant transferase superfamily. Gsp/Sfp/HetI/AcpT family.</text>
</comment>
<dbReference type="Pfam" id="PF22624">
    <property type="entry name" value="AASDHPPT_N"/>
    <property type="match status" value="1"/>
</dbReference>